<dbReference type="InterPro" id="IPR045584">
    <property type="entry name" value="Pilin-like"/>
</dbReference>
<feature type="chain" id="PRO_5011477995" evidence="3">
    <location>
        <begin position="26"/>
        <end position="774"/>
    </location>
</feature>
<dbReference type="InterPro" id="IPR011049">
    <property type="entry name" value="Serralysin-like_metalloprot_C"/>
</dbReference>
<dbReference type="Proteomes" id="UP000199245">
    <property type="component" value="Unassembled WGS sequence"/>
</dbReference>
<proteinExistence type="predicted"/>
<keyword evidence="1" id="KW-0813">Transport</keyword>
<feature type="domain" description="Trimeric autotransporter adhesin YadA-like head" evidence="4">
    <location>
        <begin position="200"/>
        <end position="226"/>
    </location>
</feature>
<feature type="domain" description="Trimeric autotransporter adhesin YadA-like head" evidence="4">
    <location>
        <begin position="102"/>
        <end position="126"/>
    </location>
</feature>
<dbReference type="GO" id="GO:0015031">
    <property type="term" value="P:protein transport"/>
    <property type="evidence" value="ECO:0007669"/>
    <property type="project" value="UniProtKB-KW"/>
</dbReference>
<dbReference type="Gene3D" id="6.10.250.2040">
    <property type="match status" value="1"/>
</dbReference>
<feature type="domain" description="Trimeric autotransporter adhesin YadA-like head" evidence="4">
    <location>
        <begin position="228"/>
        <end position="254"/>
    </location>
</feature>
<dbReference type="SUPFAM" id="SSF101967">
    <property type="entry name" value="Adhesin YadA, collagen-binding domain"/>
    <property type="match status" value="5"/>
</dbReference>
<feature type="domain" description="Trimeric autotransporter adhesin YadA-like stalk" evidence="5">
    <location>
        <begin position="479"/>
        <end position="519"/>
    </location>
</feature>
<feature type="domain" description="Trimeric autotransporter adhesin YadA-like stalk" evidence="5">
    <location>
        <begin position="417"/>
        <end position="458"/>
    </location>
</feature>
<dbReference type="SUPFAM" id="SSF54523">
    <property type="entry name" value="Pili subunits"/>
    <property type="match status" value="1"/>
</dbReference>
<name>A0A1G7NM57_9BRAD</name>
<dbReference type="Pfam" id="PF05662">
    <property type="entry name" value="YadA_stalk"/>
    <property type="match status" value="5"/>
</dbReference>
<evidence type="ECO:0000313" key="7">
    <source>
        <dbReference type="Proteomes" id="UP000199245"/>
    </source>
</evidence>
<gene>
    <name evidence="6" type="ORF">SAMN05216337_107124</name>
</gene>
<dbReference type="AlphaFoldDB" id="A0A1G7NM57"/>
<keyword evidence="2" id="KW-0653">Protein transport</keyword>
<accession>A0A1G7NM57</accession>
<dbReference type="InterPro" id="IPR008640">
    <property type="entry name" value="Adhesin_Head_dom"/>
</dbReference>
<feature type="domain" description="Trimeric autotransporter adhesin YadA-like stalk" evidence="5">
    <location>
        <begin position="654"/>
        <end position="689"/>
    </location>
</feature>
<feature type="signal peptide" evidence="3">
    <location>
        <begin position="1"/>
        <end position="25"/>
    </location>
</feature>
<evidence type="ECO:0000256" key="1">
    <source>
        <dbReference type="ARBA" id="ARBA00022448"/>
    </source>
</evidence>
<dbReference type="GO" id="GO:0019867">
    <property type="term" value="C:outer membrane"/>
    <property type="evidence" value="ECO:0007669"/>
    <property type="project" value="InterPro"/>
</dbReference>
<feature type="domain" description="Trimeric autotransporter adhesin YadA-like stalk" evidence="5">
    <location>
        <begin position="555"/>
        <end position="596"/>
    </location>
</feature>
<dbReference type="Gene3D" id="3.30.1300.30">
    <property type="entry name" value="GSPII I/J protein-like"/>
    <property type="match status" value="1"/>
</dbReference>
<evidence type="ECO:0000259" key="4">
    <source>
        <dbReference type="Pfam" id="PF05658"/>
    </source>
</evidence>
<reference evidence="6 7" key="1">
    <citation type="submission" date="2016-10" db="EMBL/GenBank/DDBJ databases">
        <authorList>
            <person name="de Groot N.N."/>
        </authorList>
    </citation>
    <scope>NUCLEOTIDE SEQUENCE [LARGE SCALE GENOMIC DNA]</scope>
    <source>
        <strain evidence="6 7">R5</strain>
    </source>
</reference>
<dbReference type="Pfam" id="PF05658">
    <property type="entry name" value="YadA_head"/>
    <property type="match status" value="6"/>
</dbReference>
<sequence length="774" mass="73610">MIRKVVLLAAVSMVALLAPNGRASAQFVCADASSNTGGATATNSTDVACGPNAVANGAGILPGSASAFGNGAQATGMKSTAIGASSQATNASATAVGMSAVASGTAASAFGESARASGGGATAIGSVSNASGFESTAVGSGAQATGGSSVAVGNAAEAPGVASTAVGTGAKATDFWATALGNQARAASQAATALGNIAQASAIGSTAVGTGAQATGAAATALGNDAQATGAAAMALGTSARATNANDAALGAGSVTAGPNAGATALFGGTAVGQAKVSSGVVSVGASGVERQIQNVAAGVISATSTDAINGSQLNSVATGVNNLGNSVANTLGGATTFNPATGQISGFSALVNGTTYNNVTSALNAIETQIANLNTGSTAVQYSSAATPATPNANQKTATQDATMVGAVAASAVALHNVAAGSLSTNSADAVNGSQLFTTNQNVATNTTSIATLQQNAIQWDSTANAFSATHGSAAPQKIANVAAGTLSATSTDAVNGSQLNTTNQNLTNLTNSIVNGTIGLVQQTGGSNAPITVGAQTGGRSVNVAGTSGNRVVTGVAAGAINSTSTDAVNGSQLFASANSVANALGGGAVVNGDGSVSGPSYTVQGTTYHNVADALTAAGSQSANAVQYDTVNGKRQNAITLQGGSAGPVAIHNVASGTAPTDAANMQQLNSGLVSMSASDRAYTDAQVAGARQLARAAGATASAMAGLHRVDLNPRQGAISGAIGGFDGTVAVAAAVDYRFTRALQVNAGVSYAPDINKVGWTAGASYIFN</sequence>
<keyword evidence="3" id="KW-0732">Signal</keyword>
<dbReference type="InterPro" id="IPR008635">
    <property type="entry name" value="Coiled_stalk_dom"/>
</dbReference>
<evidence type="ECO:0000256" key="2">
    <source>
        <dbReference type="ARBA" id="ARBA00022927"/>
    </source>
</evidence>
<dbReference type="Gene3D" id="4.10.80.270">
    <property type="match status" value="1"/>
</dbReference>
<dbReference type="Gene3D" id="2.150.10.10">
    <property type="entry name" value="Serralysin-like metalloprotease, C-terminal"/>
    <property type="match status" value="3"/>
</dbReference>
<dbReference type="EMBL" id="FMZW01000071">
    <property type="protein sequence ID" value="SDF75011.1"/>
    <property type="molecule type" value="Genomic_DNA"/>
</dbReference>
<evidence type="ECO:0000313" key="6">
    <source>
        <dbReference type="EMBL" id="SDF75011.1"/>
    </source>
</evidence>
<evidence type="ECO:0000256" key="3">
    <source>
        <dbReference type="SAM" id="SignalP"/>
    </source>
</evidence>
<feature type="domain" description="Trimeric autotransporter adhesin YadA-like stalk" evidence="5">
    <location>
        <begin position="292"/>
        <end position="335"/>
    </location>
</feature>
<evidence type="ECO:0000259" key="5">
    <source>
        <dbReference type="Pfam" id="PF05662"/>
    </source>
</evidence>
<dbReference type="Gene3D" id="1.20.5.170">
    <property type="match status" value="3"/>
</dbReference>
<feature type="domain" description="Trimeric autotransporter adhesin YadA-like head" evidence="4">
    <location>
        <begin position="177"/>
        <end position="196"/>
    </location>
</feature>
<feature type="domain" description="Trimeric autotransporter adhesin YadA-like head" evidence="4">
    <location>
        <begin position="130"/>
        <end position="155"/>
    </location>
</feature>
<feature type="domain" description="Trimeric autotransporter adhesin YadA-like head" evidence="4">
    <location>
        <begin position="65"/>
        <end position="86"/>
    </location>
</feature>
<dbReference type="CDD" id="cd12820">
    <property type="entry name" value="LbR_YadA-like"/>
    <property type="match status" value="1"/>
</dbReference>
<protein>
    <submittedName>
        <fullName evidence="6">Coiled stalk of trimeric autotransporter adhesin</fullName>
    </submittedName>
</protein>
<organism evidence="6 7">
    <name type="scientific">Bradyrhizobium brasilense</name>
    <dbReference type="NCBI Taxonomy" id="1419277"/>
    <lineage>
        <taxon>Bacteria</taxon>
        <taxon>Pseudomonadati</taxon>
        <taxon>Pseudomonadota</taxon>
        <taxon>Alphaproteobacteria</taxon>
        <taxon>Hyphomicrobiales</taxon>
        <taxon>Nitrobacteraceae</taxon>
        <taxon>Bradyrhizobium</taxon>
    </lineage>
</organism>